<evidence type="ECO:0000313" key="1">
    <source>
        <dbReference type="EMBL" id="KJD43438.1"/>
    </source>
</evidence>
<dbReference type="AlphaFoldDB" id="A0A0D7WXJ0"/>
<protein>
    <submittedName>
        <fullName evidence="1">Uncharacterized protein</fullName>
    </submittedName>
</protein>
<dbReference type="EMBL" id="JTHP01000057">
    <property type="protein sequence ID" value="KJD43438.1"/>
    <property type="molecule type" value="Genomic_DNA"/>
</dbReference>
<dbReference type="Proteomes" id="UP000032534">
    <property type="component" value="Unassembled WGS sequence"/>
</dbReference>
<name>A0A0D7WXJ0_9BACL</name>
<accession>A0A0D7WXJ0</accession>
<proteinExistence type="predicted"/>
<reference evidence="1 2" key="1">
    <citation type="submission" date="2014-11" db="EMBL/GenBank/DDBJ databases">
        <title>Draft Genome Sequences of Paenibacillus polymyxa NRRL B-30509 and Paenibacillus terrae NRRL B-30644, Strains from a Poultry Environment that Produce Tridecaptin A and Paenicidins.</title>
        <authorList>
            <person name="van Belkum M.J."/>
            <person name="Lohans C.T."/>
            <person name="Vederas J.C."/>
        </authorList>
    </citation>
    <scope>NUCLEOTIDE SEQUENCE [LARGE SCALE GENOMIC DNA]</scope>
    <source>
        <strain evidence="1 2">NRRL B-30644</strain>
    </source>
</reference>
<comment type="caution">
    <text evidence="1">The sequence shown here is derived from an EMBL/GenBank/DDBJ whole genome shotgun (WGS) entry which is preliminary data.</text>
</comment>
<dbReference type="RefSeq" id="WP_044648213.1">
    <property type="nucleotide sequence ID" value="NZ_JTHP01000057.1"/>
</dbReference>
<dbReference type="PATRIC" id="fig|159743.3.peg.4986"/>
<evidence type="ECO:0000313" key="2">
    <source>
        <dbReference type="Proteomes" id="UP000032534"/>
    </source>
</evidence>
<dbReference type="OrthoDB" id="2599832at2"/>
<gene>
    <name evidence="1" type="ORF">QD47_22425</name>
</gene>
<sequence>MRQWKGRQVILYHGNNGHTQKVRGTIEKWDDTHKCVILGPKMLSIPFENITYITMLPPGRERRSRHPAKLNSIGYVMSVPLQFDNAILFQSAVTVWKEDQLIAYNTKLTSHTDYDVVLDDGQTLSKEGHLFVVRSLHGEL</sequence>
<keyword evidence="2" id="KW-1185">Reference proteome</keyword>
<organism evidence="1 2">
    <name type="scientific">Paenibacillus terrae</name>
    <dbReference type="NCBI Taxonomy" id="159743"/>
    <lineage>
        <taxon>Bacteria</taxon>
        <taxon>Bacillati</taxon>
        <taxon>Bacillota</taxon>
        <taxon>Bacilli</taxon>
        <taxon>Bacillales</taxon>
        <taxon>Paenibacillaceae</taxon>
        <taxon>Paenibacillus</taxon>
    </lineage>
</organism>